<keyword evidence="7" id="KW-0677">Repeat</keyword>
<keyword evidence="4" id="KW-0433">Leucine-rich repeat</keyword>
<proteinExistence type="inferred from homology"/>
<keyword evidence="10" id="KW-0325">Glycoprotein</keyword>
<keyword evidence="13" id="KW-1185">Reference proteome</keyword>
<evidence type="ECO:0000256" key="10">
    <source>
        <dbReference type="ARBA" id="ARBA00023180"/>
    </source>
</evidence>
<evidence type="ECO:0000313" key="12">
    <source>
        <dbReference type="EMBL" id="PWA91492.1"/>
    </source>
</evidence>
<dbReference type="OrthoDB" id="1394818at2759"/>
<dbReference type="GO" id="GO:0051707">
    <property type="term" value="P:response to other organism"/>
    <property type="evidence" value="ECO:0007669"/>
    <property type="project" value="UniProtKB-ARBA"/>
</dbReference>
<dbReference type="SMART" id="SM00369">
    <property type="entry name" value="LRR_TYP"/>
    <property type="match status" value="5"/>
</dbReference>
<name>A0A2U1Q0N0_ARTAN</name>
<accession>A0A2U1Q0N0</accession>
<dbReference type="InterPro" id="IPR001611">
    <property type="entry name" value="Leu-rich_rpt"/>
</dbReference>
<dbReference type="InterPro" id="IPR003591">
    <property type="entry name" value="Leu-rich_rpt_typical-subtyp"/>
</dbReference>
<dbReference type="AlphaFoldDB" id="A0A2U1Q0N0"/>
<dbReference type="Pfam" id="PF13855">
    <property type="entry name" value="LRR_8"/>
    <property type="match status" value="1"/>
</dbReference>
<evidence type="ECO:0000256" key="11">
    <source>
        <dbReference type="SAM" id="Phobius"/>
    </source>
</evidence>
<protein>
    <submittedName>
        <fullName evidence="12">Leucine-rich repeat domain, L domain-like protein</fullName>
    </submittedName>
</protein>
<comment type="similarity">
    <text evidence="2">Belongs to the RLP family.</text>
</comment>
<evidence type="ECO:0000256" key="3">
    <source>
        <dbReference type="ARBA" id="ARBA00022475"/>
    </source>
</evidence>
<evidence type="ECO:0000256" key="9">
    <source>
        <dbReference type="ARBA" id="ARBA00023136"/>
    </source>
</evidence>
<evidence type="ECO:0000256" key="4">
    <source>
        <dbReference type="ARBA" id="ARBA00022614"/>
    </source>
</evidence>
<dbReference type="GO" id="GO:0005886">
    <property type="term" value="C:plasma membrane"/>
    <property type="evidence" value="ECO:0007669"/>
    <property type="project" value="UniProtKB-SubCell"/>
</dbReference>
<dbReference type="Proteomes" id="UP000245207">
    <property type="component" value="Unassembled WGS sequence"/>
</dbReference>
<gene>
    <name evidence="12" type="ORF">CTI12_AA090320</name>
</gene>
<dbReference type="SUPFAM" id="SSF52058">
    <property type="entry name" value="L domain-like"/>
    <property type="match status" value="2"/>
</dbReference>
<comment type="caution">
    <text evidence="12">The sequence shown here is derived from an EMBL/GenBank/DDBJ whole genome shotgun (WGS) entry which is preliminary data.</text>
</comment>
<dbReference type="Gene3D" id="3.80.10.10">
    <property type="entry name" value="Ribonuclease Inhibitor"/>
    <property type="match status" value="2"/>
</dbReference>
<keyword evidence="3" id="KW-1003">Cell membrane</keyword>
<evidence type="ECO:0000256" key="8">
    <source>
        <dbReference type="ARBA" id="ARBA00022989"/>
    </source>
</evidence>
<keyword evidence="5 11" id="KW-0812">Transmembrane</keyword>
<sequence>MSNKPPNNLIQFKNELRIDSQVIGLDLHNETISGGIDDYSVLFSLDSLESLNLAEKYFNFTKIPTRFGSLASLLHLNLSNSMFSGQIPEDLSQLTRLEVVDLSSRFSYRIHSLKLENPSLATLNLTILNLVACNLIGTFPKNVLQLQKLQSLDLSINTNLNGSLPEFPVNRALQRVISLGEITYLSYIHLSSNKLTGQIPSFQLCKNLTYIDLSRNSVSGIIPSTYFQDLQSLISVDLRFNGFDGSIPSSLFSQLKLQKLQLCNNNCDGLIPHISTASESLLNILDLNNNKLDGEIPRSFFELRFLNILLLSSNNLSGVIESKDFQSNLMNLDLSFNNYSVITSSNSSIIQQNSSRNTKLDMGNTESGNYLIEFVGNLGVLNLGNNNLSGQKEGTFSSCCRLNTLDLHGNSLAGQFPGSLVNCTMLEVLNLGNNKINDTYPCFLGTNTNLRVLVLQSNMLQESVHCDQDQQNSISKLQILDIADSNFSGVVPPDIFRQWGAMLTDDNGDPSSKNHLSFKVMQLSDLYYQDSVTVIVKGFELELVKILTLFTSIDISSTIPLSIGIGHLIHLESLDMSLNKITREIPSVLTILPFLSGLCGFPLNPICTSTAVPVPSSSPDSDTSGDGNDWQTIFYGMGAGAGSLIVVAILCTLYKANTLVQLDKRDLFTFGLRA</sequence>
<evidence type="ECO:0000256" key="6">
    <source>
        <dbReference type="ARBA" id="ARBA00022729"/>
    </source>
</evidence>
<dbReference type="GO" id="GO:0006952">
    <property type="term" value="P:defense response"/>
    <property type="evidence" value="ECO:0007669"/>
    <property type="project" value="UniProtKB-ARBA"/>
</dbReference>
<evidence type="ECO:0000256" key="2">
    <source>
        <dbReference type="ARBA" id="ARBA00009592"/>
    </source>
</evidence>
<keyword evidence="9 11" id="KW-0472">Membrane</keyword>
<dbReference type="InterPro" id="IPR032675">
    <property type="entry name" value="LRR_dom_sf"/>
</dbReference>
<organism evidence="12 13">
    <name type="scientific">Artemisia annua</name>
    <name type="common">Sweet wormwood</name>
    <dbReference type="NCBI Taxonomy" id="35608"/>
    <lineage>
        <taxon>Eukaryota</taxon>
        <taxon>Viridiplantae</taxon>
        <taxon>Streptophyta</taxon>
        <taxon>Embryophyta</taxon>
        <taxon>Tracheophyta</taxon>
        <taxon>Spermatophyta</taxon>
        <taxon>Magnoliopsida</taxon>
        <taxon>eudicotyledons</taxon>
        <taxon>Gunneridae</taxon>
        <taxon>Pentapetalae</taxon>
        <taxon>asterids</taxon>
        <taxon>campanulids</taxon>
        <taxon>Asterales</taxon>
        <taxon>Asteraceae</taxon>
        <taxon>Asteroideae</taxon>
        <taxon>Anthemideae</taxon>
        <taxon>Artemisiinae</taxon>
        <taxon>Artemisia</taxon>
    </lineage>
</organism>
<comment type="subcellular location">
    <subcellularLocation>
        <location evidence="1">Cell membrane</location>
        <topology evidence="1">Single-pass type I membrane protein</topology>
    </subcellularLocation>
</comment>
<dbReference type="EMBL" id="PKPP01000539">
    <property type="protein sequence ID" value="PWA91492.1"/>
    <property type="molecule type" value="Genomic_DNA"/>
</dbReference>
<evidence type="ECO:0000313" key="13">
    <source>
        <dbReference type="Proteomes" id="UP000245207"/>
    </source>
</evidence>
<reference evidence="12 13" key="1">
    <citation type="journal article" date="2018" name="Mol. Plant">
        <title>The genome of Artemisia annua provides insight into the evolution of Asteraceae family and artemisinin biosynthesis.</title>
        <authorList>
            <person name="Shen Q."/>
            <person name="Zhang L."/>
            <person name="Liao Z."/>
            <person name="Wang S."/>
            <person name="Yan T."/>
            <person name="Shi P."/>
            <person name="Liu M."/>
            <person name="Fu X."/>
            <person name="Pan Q."/>
            <person name="Wang Y."/>
            <person name="Lv Z."/>
            <person name="Lu X."/>
            <person name="Zhang F."/>
            <person name="Jiang W."/>
            <person name="Ma Y."/>
            <person name="Chen M."/>
            <person name="Hao X."/>
            <person name="Li L."/>
            <person name="Tang Y."/>
            <person name="Lv G."/>
            <person name="Zhou Y."/>
            <person name="Sun X."/>
            <person name="Brodelius P.E."/>
            <person name="Rose J.K.C."/>
            <person name="Tang K."/>
        </authorList>
    </citation>
    <scope>NUCLEOTIDE SEQUENCE [LARGE SCALE GENOMIC DNA]</scope>
    <source>
        <strain evidence="13">cv. Huhao1</strain>
        <tissue evidence="12">Leaf</tissue>
    </source>
</reference>
<evidence type="ECO:0000256" key="5">
    <source>
        <dbReference type="ARBA" id="ARBA00022692"/>
    </source>
</evidence>
<evidence type="ECO:0000256" key="7">
    <source>
        <dbReference type="ARBA" id="ARBA00022737"/>
    </source>
</evidence>
<feature type="transmembrane region" description="Helical" evidence="11">
    <location>
        <begin position="633"/>
        <end position="654"/>
    </location>
</feature>
<dbReference type="PANTHER" id="PTHR48061">
    <property type="entry name" value="LEUCINE-RICH REPEAT RECEPTOR PROTEIN KINASE EMS1-LIKE-RELATED"/>
    <property type="match status" value="1"/>
</dbReference>
<dbReference type="FunFam" id="3.80.10.10:FF:000041">
    <property type="entry name" value="LRR receptor-like serine/threonine-protein kinase ERECTA"/>
    <property type="match status" value="1"/>
</dbReference>
<evidence type="ECO:0000256" key="1">
    <source>
        <dbReference type="ARBA" id="ARBA00004251"/>
    </source>
</evidence>
<keyword evidence="8 11" id="KW-1133">Transmembrane helix</keyword>
<dbReference type="InterPro" id="IPR046956">
    <property type="entry name" value="RLP23-like"/>
</dbReference>
<dbReference type="Pfam" id="PF00560">
    <property type="entry name" value="LRR_1"/>
    <property type="match status" value="3"/>
</dbReference>
<dbReference type="PANTHER" id="PTHR48061:SF51">
    <property type="entry name" value="RECEPTOR LIKE PROTEIN 30-LIKE"/>
    <property type="match status" value="1"/>
</dbReference>
<dbReference type="STRING" id="35608.A0A2U1Q0N0"/>
<keyword evidence="6" id="KW-0732">Signal</keyword>